<reference evidence="2 3" key="1">
    <citation type="journal article" date="2018" name="ISME J.">
        <title>Endosymbiont genomes yield clues of tubeworm success.</title>
        <authorList>
            <person name="Li Y."/>
            <person name="Liles M.R."/>
            <person name="Halanych K.M."/>
        </authorList>
    </citation>
    <scope>NUCLEOTIDE SEQUENCE [LARGE SCALE GENOMIC DNA]</scope>
    <source>
        <strain evidence="2">A1464</strain>
    </source>
</reference>
<protein>
    <submittedName>
        <fullName evidence="2">Phosphate ABC transporter</fullName>
    </submittedName>
</protein>
<dbReference type="Proteomes" id="UP000254266">
    <property type="component" value="Unassembled WGS sequence"/>
</dbReference>
<dbReference type="EMBL" id="QFXC01000013">
    <property type="protein sequence ID" value="RDH81664.1"/>
    <property type="molecule type" value="Genomic_DNA"/>
</dbReference>
<dbReference type="AlphaFoldDB" id="A0A370DBA6"/>
<feature type="chain" id="PRO_5016737192" evidence="1">
    <location>
        <begin position="34"/>
        <end position="286"/>
    </location>
</feature>
<dbReference type="SUPFAM" id="SSF53850">
    <property type="entry name" value="Periplasmic binding protein-like II"/>
    <property type="match status" value="1"/>
</dbReference>
<evidence type="ECO:0000313" key="3">
    <source>
        <dbReference type="Proteomes" id="UP000254266"/>
    </source>
</evidence>
<organism evidence="2 3">
    <name type="scientific">endosymbiont of Galathealinum brachiosum</name>
    <dbReference type="NCBI Taxonomy" id="2200906"/>
    <lineage>
        <taxon>Bacteria</taxon>
        <taxon>Pseudomonadati</taxon>
        <taxon>Pseudomonadota</taxon>
        <taxon>Gammaproteobacteria</taxon>
        <taxon>sulfur-oxidizing symbionts</taxon>
    </lineage>
</organism>
<evidence type="ECO:0000313" key="2">
    <source>
        <dbReference type="EMBL" id="RDH81664.1"/>
    </source>
</evidence>
<gene>
    <name evidence="2" type="ORF">DIZ80_16485</name>
</gene>
<dbReference type="PANTHER" id="PTHR35841">
    <property type="entry name" value="PHOSPHONATES-BINDING PERIPLASMIC PROTEIN"/>
    <property type="match status" value="1"/>
</dbReference>
<evidence type="ECO:0000256" key="1">
    <source>
        <dbReference type="SAM" id="SignalP"/>
    </source>
</evidence>
<dbReference type="PANTHER" id="PTHR35841:SF1">
    <property type="entry name" value="PHOSPHONATES-BINDING PERIPLASMIC PROTEIN"/>
    <property type="match status" value="1"/>
</dbReference>
<sequence length="286" mass="32080">MTSKKQSSFFNACLTCLLLLTSLQIAYTSISSAEDLPVFTLGVIPQFKMHRMHAIWQPVIKNLEKRTGFKIKLIVPNSIPEFEGRLLSGEFDFAYMNPYEVLLANKSAGYLPVAFDKSRKLQGIIVAKKNGDIRDISQLDGKDVAFPSFNALGASLLVRAELKDKHNITVNSRYLRSHDSVYFNVVQGNISAGGGVQKSLANQPSMLQSKLKVIYKTQEVSAHPFAVHPRIKKNISQHFYQALLDMSQTPDGLKKLERIPLSSISPAKLTDYKALSNMQLHRYYSQ</sequence>
<feature type="signal peptide" evidence="1">
    <location>
        <begin position="1"/>
        <end position="33"/>
    </location>
</feature>
<keyword evidence="1" id="KW-0732">Signal</keyword>
<dbReference type="Gene3D" id="3.40.190.10">
    <property type="entry name" value="Periplasmic binding protein-like II"/>
    <property type="match status" value="2"/>
</dbReference>
<dbReference type="Pfam" id="PF12974">
    <property type="entry name" value="Phosphonate-bd"/>
    <property type="match status" value="1"/>
</dbReference>
<proteinExistence type="predicted"/>
<keyword evidence="3" id="KW-1185">Reference proteome</keyword>
<name>A0A370DBA6_9GAMM</name>
<comment type="caution">
    <text evidence="2">The sequence shown here is derived from an EMBL/GenBank/DDBJ whole genome shotgun (WGS) entry which is preliminary data.</text>
</comment>
<accession>A0A370DBA6</accession>